<evidence type="ECO:0000313" key="4">
    <source>
        <dbReference type="EMBL" id="KAK0440358.1"/>
    </source>
</evidence>
<feature type="region of interest" description="Disordered" evidence="2">
    <location>
        <begin position="160"/>
        <end position="179"/>
    </location>
</feature>
<evidence type="ECO:0000313" key="5">
    <source>
        <dbReference type="Proteomes" id="UP001175226"/>
    </source>
</evidence>
<dbReference type="InterPro" id="IPR056884">
    <property type="entry name" value="NPHP3-like_N"/>
</dbReference>
<dbReference type="InterPro" id="IPR027417">
    <property type="entry name" value="P-loop_NTPase"/>
</dbReference>
<keyword evidence="5" id="KW-1185">Reference proteome</keyword>
<dbReference type="PANTHER" id="PTHR10039">
    <property type="entry name" value="AMELOGENIN"/>
    <property type="match status" value="1"/>
</dbReference>
<reference evidence="4" key="1">
    <citation type="submission" date="2023-06" db="EMBL/GenBank/DDBJ databases">
        <authorList>
            <consortium name="Lawrence Berkeley National Laboratory"/>
            <person name="Ahrendt S."/>
            <person name="Sahu N."/>
            <person name="Indic B."/>
            <person name="Wong-Bajracharya J."/>
            <person name="Merenyi Z."/>
            <person name="Ke H.-M."/>
            <person name="Monk M."/>
            <person name="Kocsube S."/>
            <person name="Drula E."/>
            <person name="Lipzen A."/>
            <person name="Balint B."/>
            <person name="Henrissat B."/>
            <person name="Andreopoulos B."/>
            <person name="Martin F.M."/>
            <person name="Harder C.B."/>
            <person name="Rigling D."/>
            <person name="Ford K.L."/>
            <person name="Foster G.D."/>
            <person name="Pangilinan J."/>
            <person name="Papanicolaou A."/>
            <person name="Barry K."/>
            <person name="LaButti K."/>
            <person name="Viragh M."/>
            <person name="Koriabine M."/>
            <person name="Yan M."/>
            <person name="Riley R."/>
            <person name="Champramary S."/>
            <person name="Plett K.L."/>
            <person name="Tsai I.J."/>
            <person name="Slot J."/>
            <person name="Sipos G."/>
            <person name="Plett J."/>
            <person name="Nagy L.G."/>
            <person name="Grigoriev I.V."/>
        </authorList>
    </citation>
    <scope>NUCLEOTIDE SEQUENCE</scope>
    <source>
        <strain evidence="4">FPL87.14</strain>
    </source>
</reference>
<dbReference type="EMBL" id="JAUEPT010000034">
    <property type="protein sequence ID" value="KAK0440358.1"/>
    <property type="molecule type" value="Genomic_DNA"/>
</dbReference>
<dbReference type="Pfam" id="PF24883">
    <property type="entry name" value="NPHP3_N"/>
    <property type="match status" value="1"/>
</dbReference>
<protein>
    <recommendedName>
        <fullName evidence="3">Nephrocystin 3-like N-terminal domain-containing protein</fullName>
    </recommendedName>
</protein>
<name>A0AA39MNF0_9AGAR</name>
<comment type="caution">
    <text evidence="4">The sequence shown here is derived from an EMBL/GenBank/DDBJ whole genome shotgun (WGS) entry which is preliminary data.</text>
</comment>
<dbReference type="AlphaFoldDB" id="A0AA39MNF0"/>
<keyword evidence="1" id="KW-0677">Repeat</keyword>
<accession>A0AA39MNF0</accession>
<evidence type="ECO:0000256" key="2">
    <source>
        <dbReference type="SAM" id="MobiDB-lite"/>
    </source>
</evidence>
<dbReference type="SUPFAM" id="SSF52540">
    <property type="entry name" value="P-loop containing nucleoside triphosphate hydrolases"/>
    <property type="match status" value="1"/>
</dbReference>
<proteinExistence type="predicted"/>
<evidence type="ECO:0000256" key="1">
    <source>
        <dbReference type="ARBA" id="ARBA00022737"/>
    </source>
</evidence>
<evidence type="ECO:0000259" key="3">
    <source>
        <dbReference type="Pfam" id="PF24883"/>
    </source>
</evidence>
<feature type="domain" description="Nephrocystin 3-like N-terminal" evidence="3">
    <location>
        <begin position="408"/>
        <end position="565"/>
    </location>
</feature>
<dbReference type="Gene3D" id="3.40.50.300">
    <property type="entry name" value="P-loop containing nucleotide triphosphate hydrolases"/>
    <property type="match status" value="1"/>
</dbReference>
<dbReference type="Proteomes" id="UP001175226">
    <property type="component" value="Unassembled WGS sequence"/>
</dbReference>
<dbReference type="PANTHER" id="PTHR10039:SF14">
    <property type="entry name" value="NACHT DOMAIN-CONTAINING PROTEIN"/>
    <property type="match status" value="1"/>
</dbReference>
<sequence>MVCIYTSLLCFIVKYMSTEMDKLYRFRHIKAIELLNLPSESDKRSYYLNIFAGKHSKQTIEFKVKKKKAPGTTPTPKWPIDLDLSDIEEGETFEVDVHCCKGKEDRGLGFYEASIREIVIGKNNTIDVDIQSKSSCPGLSLKIFLEVPAEITQLAGEDISTAPQSHPSNVVAPGNQDTSDLPGPQLLATSVEDDDAMTGQVIEETPTPKEPSEWVSNLIDGFDTVKSMIDAVKEVHPAASVALSFMSSAVDILKQQTEQDKSVLRLYEAMILTYKAASDDRLLWKQKKLKPIYETLFRTTNECGMLIKRYTGKNRLKHVFSLRVTQKTGELIEDFANLRQQLDLGVAKDALVVIQDVRAEAGIVAMKTLLEGLEPKDGVFGPTSTYLPGPTSTCLPGTRVETMNYLMSWIADCDDRVLWCSGLAGTGKSSLAGTLDQLLRVDMSSRCRLAAFIHYDRTKYLNSSAMITSIAYHLGIFDQRIGDAIAKALDTSPAAVSMPASESRAQFRLLVQEPLETLPELQDEGPLVVIIDNLDESDASEDLLEVLADGFGPKLPFMRLIVFSRPEERISRVFKKCEHVCHFPLDISSHIVNDDIHYFIRQRFAKIKDDTVWGTYTKETVVTQLAERASGLFIWAATVCSFLCEFPSLPRLKALLETTIPTDAMNALTILYRTTLDTVVSEVSGTKEDIRRCIRAVLGALIVSKGMMTMPMLPELVLQEGDPSAQLIIDKLGSVVQEGEVDGPFIVKTTQIKKSGRPKLIHKSFGDFLQDHGRCGDEWFIDVKEHEKELARRCVLSLTTFFKTWTPPSAPNSGSSGFSQRAKILEHYYSAVPSHIGYYAVNVLAWHLDALLELGIDTYRPLFDRYFLFWLEILYAFYPFLPNEALLKVISVVNTEVTDQSLRTYVYHAFTFWDRFKQFSTKYHGVNPAYVYTDAMSISPSANFICRDWGGSSGVNSPFDKERLLALIPWSRSKYSGSSLMFQGPRHIQFEAEPSNDRMSEVIGEPIQSRRSFLFDVDTGRIAEPPSPPSILLPFPDLLLPSSYNTSTSHLSIDVSVQAVRLVRWDTWRGDGSQYFFNSTRYEIIKKHDSDLQDAMISNVEGNKQSMFISIVSTQTSRCNNYLLPAIGGDSSVVQYAHGLIVVDKRSGLMLNIELRTTACKKWVALADGANGVHTFAVREEDGSRLLLGLTAAADKISLREWETSTGTLRCTRTYGRS</sequence>
<gene>
    <name evidence="4" type="ORF">EV421DRAFT_1962432</name>
</gene>
<organism evidence="4 5">
    <name type="scientific">Armillaria borealis</name>
    <dbReference type="NCBI Taxonomy" id="47425"/>
    <lineage>
        <taxon>Eukaryota</taxon>
        <taxon>Fungi</taxon>
        <taxon>Dikarya</taxon>
        <taxon>Basidiomycota</taxon>
        <taxon>Agaricomycotina</taxon>
        <taxon>Agaricomycetes</taxon>
        <taxon>Agaricomycetidae</taxon>
        <taxon>Agaricales</taxon>
        <taxon>Marasmiineae</taxon>
        <taxon>Physalacriaceae</taxon>
        <taxon>Armillaria</taxon>
    </lineage>
</organism>